<protein>
    <submittedName>
        <fullName evidence="3">MbtH-like protein</fullName>
    </submittedName>
</protein>
<dbReference type="AlphaFoldDB" id="S5VS01"/>
<reference evidence="3 4" key="2">
    <citation type="journal article" date="2013" name="J. Biotechnol.">
        <title>Complete genome sequence of the kirromycin producer Streptomyces collinus Tu 365 consisting of a linear chromosome and two linear plasmids.</title>
        <authorList>
            <person name="Ruckert C."/>
            <person name="Szczepanowski R."/>
            <person name="Albersmeier A."/>
            <person name="Goesmann A."/>
            <person name="Iftime D."/>
            <person name="Musiol E.M."/>
            <person name="Blin K."/>
            <person name="Wohlleben W."/>
            <person name="Puhler A."/>
            <person name="Kalinowski J."/>
            <person name="Weber T."/>
        </authorList>
    </citation>
    <scope>NUCLEOTIDE SEQUENCE [LARGE SCALE GENOMIC DNA]</scope>
    <source>
        <strain evidence="4">DSM 40733 / Tue 365</strain>
        <strain evidence="3">Tu 365</strain>
    </source>
</reference>
<dbReference type="STRING" id="1214242.B446_01490"/>
<dbReference type="InterPro" id="IPR038020">
    <property type="entry name" value="MbtH-like_sf"/>
</dbReference>
<dbReference type="PANTHER" id="PTHR38444:SF1">
    <property type="entry name" value="ENTEROBACTIN BIOSYNTHESIS PROTEIN YBDZ"/>
    <property type="match status" value="1"/>
</dbReference>
<dbReference type="GO" id="GO:0019290">
    <property type="term" value="P:siderophore biosynthetic process"/>
    <property type="evidence" value="ECO:0007669"/>
    <property type="project" value="TreeGrafter"/>
</dbReference>
<keyword evidence="4" id="KW-1185">Reference proteome</keyword>
<dbReference type="KEGG" id="sci:B446_01490"/>
<gene>
    <name evidence="2" type="ORF">B446_01490</name>
    <name evidence="3" type="ORF">B446_33800</name>
</gene>
<proteinExistence type="predicted"/>
<evidence type="ECO:0000313" key="3">
    <source>
        <dbReference type="EMBL" id="AGS73562.1"/>
    </source>
</evidence>
<reference evidence="4" key="1">
    <citation type="submission" date="2012-10" db="EMBL/GenBank/DDBJ databases">
        <title>The complete genome sequence of Streptomyces collinus Tu 365.</title>
        <authorList>
            <person name="Ruckert C."/>
            <person name="Szczepanowski R."/>
            <person name="Goesmann A."/>
            <person name="Pross E.K."/>
            <person name="Musiol E.M."/>
            <person name="Blin K."/>
            <person name="Wohlleben W."/>
            <person name="Puhler A."/>
            <person name="Weber T."/>
            <person name="Kalinowski J."/>
        </authorList>
    </citation>
    <scope>NUCLEOTIDE SEQUENCE [LARGE SCALE GENOMIC DNA]</scope>
    <source>
        <strain evidence="4">DSM 40733 / Tue 365</strain>
    </source>
</reference>
<dbReference type="KEGG" id="sci:B446_33800"/>
<sequence>MSDETTRQYLVVANDEEQYSLWEADRPVPAGWHPQGVRGSRAECLAHIERVWTDMRPLSLRLSMAG</sequence>
<reference evidence="3" key="3">
    <citation type="submission" date="2015-08" db="EMBL/GenBank/DDBJ databases">
        <authorList>
            <person name="Weber T."/>
            <person name="Iftime D."/>
        </authorList>
    </citation>
    <scope>NUCLEOTIDE SEQUENCE</scope>
    <source>
        <strain evidence="3">Tu 365</strain>
    </source>
</reference>
<dbReference type="RefSeq" id="WP_020937618.1">
    <property type="nucleotide sequence ID" value="NC_021985.1"/>
</dbReference>
<accession>S5VS01</accession>
<dbReference type="SUPFAM" id="SSF160582">
    <property type="entry name" value="MbtH-like"/>
    <property type="match status" value="1"/>
</dbReference>
<dbReference type="InterPro" id="IPR005153">
    <property type="entry name" value="MbtH-like_dom"/>
</dbReference>
<organism evidence="3 4">
    <name type="scientific">Streptomyces collinus (strain DSM 40733 / Tue 365)</name>
    <dbReference type="NCBI Taxonomy" id="1214242"/>
    <lineage>
        <taxon>Bacteria</taxon>
        <taxon>Bacillati</taxon>
        <taxon>Actinomycetota</taxon>
        <taxon>Actinomycetes</taxon>
        <taxon>Kitasatosporales</taxon>
        <taxon>Streptomycetaceae</taxon>
        <taxon>Streptomyces</taxon>
    </lineage>
</organism>
<evidence type="ECO:0000313" key="4">
    <source>
        <dbReference type="Proteomes" id="UP000015423"/>
    </source>
</evidence>
<dbReference type="Proteomes" id="UP000015423">
    <property type="component" value="Chromosome"/>
</dbReference>
<dbReference type="InterPro" id="IPR037407">
    <property type="entry name" value="MLP_fam"/>
</dbReference>
<dbReference type="SMART" id="SM00923">
    <property type="entry name" value="MbtH"/>
    <property type="match status" value="1"/>
</dbReference>
<dbReference type="Gene3D" id="3.90.820.10">
    <property type="entry name" value="Structural Genomics, Unknown Function 30-nov-00 1gh9 Mol_id"/>
    <property type="match status" value="1"/>
</dbReference>
<dbReference type="EMBL" id="CP006259">
    <property type="protein sequence ID" value="AGS67132.1"/>
    <property type="molecule type" value="Genomic_DNA"/>
</dbReference>
<dbReference type="PATRIC" id="fig|1214242.5.peg.307"/>
<dbReference type="PANTHER" id="PTHR38444">
    <property type="entry name" value="ENTEROBACTIN BIOSYNTHESIS PROTEIN YBDZ"/>
    <property type="match status" value="1"/>
</dbReference>
<feature type="domain" description="MbtH-like" evidence="1">
    <location>
        <begin position="1"/>
        <end position="50"/>
    </location>
</feature>
<evidence type="ECO:0000313" key="2">
    <source>
        <dbReference type="EMBL" id="AGS67132.1"/>
    </source>
</evidence>
<name>S5VS01_STRC3</name>
<dbReference type="EMBL" id="CP006259">
    <property type="protein sequence ID" value="AGS73562.1"/>
    <property type="molecule type" value="Genomic_DNA"/>
</dbReference>
<dbReference type="GO" id="GO:0005829">
    <property type="term" value="C:cytosol"/>
    <property type="evidence" value="ECO:0007669"/>
    <property type="project" value="TreeGrafter"/>
</dbReference>
<dbReference type="Pfam" id="PF03621">
    <property type="entry name" value="MbtH"/>
    <property type="match status" value="1"/>
</dbReference>
<evidence type="ECO:0000259" key="1">
    <source>
        <dbReference type="SMART" id="SM00923"/>
    </source>
</evidence>
<dbReference type="HOGENOM" id="CLU_181321_0_1_11"/>
<dbReference type="eggNOG" id="COG3251">
    <property type="taxonomic scope" value="Bacteria"/>
</dbReference>